<sequence length="31" mass="3617">MVEILCLESILLQRQNDDVFQMLNLVEIPEA</sequence>
<dbReference type="EMBL" id="UGWI01000001">
    <property type="protein sequence ID" value="SUF37507.1"/>
    <property type="molecule type" value="Genomic_DNA"/>
</dbReference>
<protein>
    <submittedName>
        <fullName evidence="1">Uncharacterized protein</fullName>
    </submittedName>
</protein>
<dbReference type="Proteomes" id="UP000254773">
    <property type="component" value="Unassembled WGS sequence"/>
</dbReference>
<proteinExistence type="predicted"/>
<evidence type="ECO:0000313" key="2">
    <source>
        <dbReference type="Proteomes" id="UP000254773"/>
    </source>
</evidence>
<name>A0A379Q7D9_SALER</name>
<gene>
    <name evidence="1" type="ORF">NCTC9854_01779</name>
</gene>
<accession>A0A379Q7D9</accession>
<dbReference type="AlphaFoldDB" id="A0A379Q7D9"/>
<reference evidence="1 2" key="1">
    <citation type="submission" date="2018-06" db="EMBL/GenBank/DDBJ databases">
        <authorList>
            <consortium name="Pathogen Informatics"/>
            <person name="Doyle S."/>
        </authorList>
    </citation>
    <scope>NUCLEOTIDE SEQUENCE [LARGE SCALE GENOMIC DNA]</scope>
    <source>
        <strain evidence="1 2">NCTC9854</strain>
    </source>
</reference>
<organism evidence="1 2">
    <name type="scientific">Salmonella enterica</name>
    <name type="common">Salmonella choleraesuis</name>
    <dbReference type="NCBI Taxonomy" id="28901"/>
    <lineage>
        <taxon>Bacteria</taxon>
        <taxon>Pseudomonadati</taxon>
        <taxon>Pseudomonadota</taxon>
        <taxon>Gammaproteobacteria</taxon>
        <taxon>Enterobacterales</taxon>
        <taxon>Enterobacteriaceae</taxon>
        <taxon>Salmonella</taxon>
    </lineage>
</organism>
<evidence type="ECO:0000313" key="1">
    <source>
        <dbReference type="EMBL" id="SUF37507.1"/>
    </source>
</evidence>